<dbReference type="Gene3D" id="3.30.50.10">
    <property type="entry name" value="Erythroid Transcription Factor GATA-1, subunit A"/>
    <property type="match status" value="1"/>
</dbReference>
<comment type="subcellular location">
    <subcellularLocation>
        <location evidence="1">Nucleus</location>
    </subcellularLocation>
</comment>
<evidence type="ECO:0000256" key="6">
    <source>
        <dbReference type="ARBA" id="ARBA00023163"/>
    </source>
</evidence>
<feature type="compositionally biased region" description="Low complexity" evidence="9">
    <location>
        <begin position="583"/>
        <end position="593"/>
    </location>
</feature>
<organism evidence="11 12">
    <name type="scientific">Candida metapsilosis</name>
    <dbReference type="NCBI Taxonomy" id="273372"/>
    <lineage>
        <taxon>Eukaryota</taxon>
        <taxon>Fungi</taxon>
        <taxon>Dikarya</taxon>
        <taxon>Ascomycota</taxon>
        <taxon>Saccharomycotina</taxon>
        <taxon>Pichiomycetes</taxon>
        <taxon>Debaryomycetaceae</taxon>
        <taxon>Candida/Lodderomyces clade</taxon>
        <taxon>Candida</taxon>
    </lineage>
</organism>
<dbReference type="GeneID" id="93650586"/>
<feature type="region of interest" description="Disordered" evidence="9">
    <location>
        <begin position="161"/>
        <end position="241"/>
    </location>
</feature>
<protein>
    <submittedName>
        <fullName evidence="11">GAT1</fullName>
    </submittedName>
</protein>
<dbReference type="GO" id="GO:0008270">
    <property type="term" value="F:zinc ion binding"/>
    <property type="evidence" value="ECO:0007669"/>
    <property type="project" value="UniProtKB-KW"/>
</dbReference>
<dbReference type="Pfam" id="PF08550">
    <property type="entry name" value="GATA_AreA"/>
    <property type="match status" value="1"/>
</dbReference>
<feature type="region of interest" description="Disordered" evidence="9">
    <location>
        <begin position="28"/>
        <end position="82"/>
    </location>
</feature>
<dbReference type="GO" id="GO:0000981">
    <property type="term" value="F:DNA-binding transcription factor activity, RNA polymerase II-specific"/>
    <property type="evidence" value="ECO:0007669"/>
    <property type="project" value="TreeGrafter"/>
</dbReference>
<dbReference type="GO" id="GO:0045944">
    <property type="term" value="P:positive regulation of transcription by RNA polymerase II"/>
    <property type="evidence" value="ECO:0007669"/>
    <property type="project" value="TreeGrafter"/>
</dbReference>
<feature type="region of interest" description="Disordered" evidence="9">
    <location>
        <begin position="636"/>
        <end position="701"/>
    </location>
</feature>
<dbReference type="InterPro" id="IPR013088">
    <property type="entry name" value="Znf_NHR/GATA"/>
</dbReference>
<dbReference type="AlphaFoldDB" id="A0A8H7ZJM0"/>
<dbReference type="PANTHER" id="PTHR10071">
    <property type="entry name" value="TRANSCRIPTION FACTOR GATA FAMILY MEMBER"/>
    <property type="match status" value="1"/>
</dbReference>
<dbReference type="SUPFAM" id="SSF57716">
    <property type="entry name" value="Glucocorticoid receptor-like (DNA-binding domain)"/>
    <property type="match status" value="1"/>
</dbReference>
<accession>A0A8H7ZJM0</accession>
<feature type="compositionally biased region" description="Low complexity" evidence="9">
    <location>
        <begin position="228"/>
        <end position="239"/>
    </location>
</feature>
<feature type="domain" description="GATA-type" evidence="10">
    <location>
        <begin position="586"/>
        <end position="639"/>
    </location>
</feature>
<dbReference type="GO" id="GO:0000122">
    <property type="term" value="P:negative regulation of transcription by RNA polymerase II"/>
    <property type="evidence" value="ECO:0007669"/>
    <property type="project" value="TreeGrafter"/>
</dbReference>
<dbReference type="PANTHER" id="PTHR10071:SF281">
    <property type="entry name" value="BOX A-BINDING FACTOR-RELATED"/>
    <property type="match status" value="1"/>
</dbReference>
<evidence type="ECO:0000256" key="5">
    <source>
        <dbReference type="ARBA" id="ARBA00023015"/>
    </source>
</evidence>
<dbReference type="CDD" id="cd00202">
    <property type="entry name" value="ZnF_GATA"/>
    <property type="match status" value="1"/>
</dbReference>
<evidence type="ECO:0000313" key="11">
    <source>
        <dbReference type="EMBL" id="KAG5420077.1"/>
    </source>
</evidence>
<dbReference type="PROSITE" id="PS50114">
    <property type="entry name" value="GATA_ZN_FINGER_2"/>
    <property type="match status" value="1"/>
</dbReference>
<feature type="compositionally biased region" description="Low complexity" evidence="9">
    <location>
        <begin position="668"/>
        <end position="681"/>
    </location>
</feature>
<feature type="region of interest" description="Disordered" evidence="9">
    <location>
        <begin position="435"/>
        <end position="455"/>
    </location>
</feature>
<dbReference type="OrthoDB" id="515401at2759"/>
<evidence type="ECO:0000256" key="9">
    <source>
        <dbReference type="SAM" id="MobiDB-lite"/>
    </source>
</evidence>
<evidence type="ECO:0000256" key="4">
    <source>
        <dbReference type="ARBA" id="ARBA00022833"/>
    </source>
</evidence>
<dbReference type="EMBL" id="JAEOAQ010000002">
    <property type="protein sequence ID" value="KAG5420077.1"/>
    <property type="molecule type" value="Genomic_DNA"/>
</dbReference>
<keyword evidence="2" id="KW-0479">Metal-binding</keyword>
<sequence>MPITPSSMSSNESPSSYLSAQIQARRLYQQQLHQSRSDRSPASGENNNLHSTQSSSLLSSSHPNSPFLNKQRPSHSSTPNLHVKFKFNPKDIIEGNTNNDINLSQLLTNEYDHVESLWKLYNKARDSLPYNTRMENLTWRMMHLTSSSSYNRKRLEMERYENKSGVSKRMGGDDDDDDNTWTNELEDLDMFGSIDPDLDPNNQHHHGLQSPHLKQQQQQHHHEHKKATVTTSNHQSNHSTTDDEFDYVAHIKELGAKGFGSPSRNRMSDEFGSNDGATGGGGMTSISNIPKKRSAQFSPMFSGIPATQQNGRPISNLSQQLQHYDKFGLDFLGQQQQQQDHDHQEQMHGTNMNPQTNIGLEPPTTSSFEFSLDPLAFEGPNDNFRDAHINQSMPDSFASSYEKPLFDDFTHSPSTNSAVESLSSSLSTIIPSSTQLSSSSISHHHPASVNPRRSITATPSNLLRQESLVSLPEYADIHNNFQSHSLHNDSILNRSTMVTPTNQQFSRSLNNHNESFLNQPSSFNHSDIKVTLPSQMNYNTFFDDVKAPSPANGKKPKRSRSTKQQSRNKNQPDVNENETDRASPSSSGGPSCSNCHTKTTPLWRRNPEGQPLCNACGLFLKLHGVTRPLSLKTDIIKKRQRSAAPKKDNNDGDDLNPTSIKKDDRKTASVATATSSSSSSTGVRKSRRPSIKRNKSSTKLADSLLSRSLTHSLSSSPVTATTHSFASAPSQKMSYNESVVDTSGLNGDYDWLRY</sequence>
<feature type="compositionally biased region" description="Polar residues" evidence="9">
    <location>
        <begin position="562"/>
        <end position="574"/>
    </location>
</feature>
<dbReference type="RefSeq" id="XP_067549193.1">
    <property type="nucleotide sequence ID" value="XM_067690759.1"/>
</dbReference>
<dbReference type="Proteomes" id="UP000669133">
    <property type="component" value="Unassembled WGS sequence"/>
</dbReference>
<evidence type="ECO:0000256" key="8">
    <source>
        <dbReference type="PROSITE-ProRule" id="PRU00094"/>
    </source>
</evidence>
<evidence type="ECO:0000313" key="12">
    <source>
        <dbReference type="Proteomes" id="UP000669133"/>
    </source>
</evidence>
<dbReference type="SMART" id="SM00401">
    <property type="entry name" value="ZnF_GATA"/>
    <property type="match status" value="1"/>
</dbReference>
<gene>
    <name evidence="11" type="ORF">I9W82_001957</name>
</gene>
<keyword evidence="12" id="KW-1185">Reference proteome</keyword>
<evidence type="ECO:0000259" key="10">
    <source>
        <dbReference type="PROSITE" id="PS50114"/>
    </source>
</evidence>
<feature type="region of interest" description="Disordered" evidence="9">
    <location>
        <begin position="541"/>
        <end position="595"/>
    </location>
</feature>
<dbReference type="InterPro" id="IPR013860">
    <property type="entry name" value="AreA_GATA"/>
</dbReference>
<dbReference type="GO" id="GO:0000978">
    <property type="term" value="F:RNA polymerase II cis-regulatory region sequence-specific DNA binding"/>
    <property type="evidence" value="ECO:0007669"/>
    <property type="project" value="TreeGrafter"/>
</dbReference>
<keyword evidence="6" id="KW-0804">Transcription</keyword>
<keyword evidence="7" id="KW-0539">Nucleus</keyword>
<evidence type="ECO:0000256" key="3">
    <source>
        <dbReference type="ARBA" id="ARBA00022771"/>
    </source>
</evidence>
<dbReference type="Pfam" id="PF00320">
    <property type="entry name" value="GATA"/>
    <property type="match status" value="1"/>
</dbReference>
<dbReference type="InterPro" id="IPR039355">
    <property type="entry name" value="Transcription_factor_GATA"/>
</dbReference>
<comment type="caution">
    <text evidence="11">The sequence shown here is derived from an EMBL/GenBank/DDBJ whole genome shotgun (WGS) entry which is preliminary data.</text>
</comment>
<dbReference type="PRINTS" id="PR00619">
    <property type="entry name" value="GATAZNFINGER"/>
</dbReference>
<evidence type="ECO:0000256" key="2">
    <source>
        <dbReference type="ARBA" id="ARBA00022723"/>
    </source>
</evidence>
<feature type="compositionally biased region" description="Low complexity" evidence="9">
    <location>
        <begin position="46"/>
        <end position="69"/>
    </location>
</feature>
<feature type="compositionally biased region" description="Acidic residues" evidence="9">
    <location>
        <begin position="173"/>
        <end position="189"/>
    </location>
</feature>
<keyword evidence="3 8" id="KW-0863">Zinc-finger</keyword>
<dbReference type="FunFam" id="3.30.50.10:FF:000007">
    <property type="entry name" value="Nitrogen regulatory AreA, N-terminal"/>
    <property type="match status" value="1"/>
</dbReference>
<evidence type="ECO:0000256" key="7">
    <source>
        <dbReference type="ARBA" id="ARBA00023242"/>
    </source>
</evidence>
<name>A0A8H7ZJM0_9ASCO</name>
<feature type="compositionally biased region" description="Basic residues" evidence="9">
    <location>
        <begin position="684"/>
        <end position="696"/>
    </location>
</feature>
<dbReference type="PROSITE" id="PS00344">
    <property type="entry name" value="GATA_ZN_FINGER_1"/>
    <property type="match status" value="1"/>
</dbReference>
<proteinExistence type="predicted"/>
<feature type="region of interest" description="Disordered" evidence="9">
    <location>
        <begin position="256"/>
        <end position="289"/>
    </location>
</feature>
<dbReference type="InterPro" id="IPR000679">
    <property type="entry name" value="Znf_GATA"/>
</dbReference>
<reference evidence="11 12" key="1">
    <citation type="submission" date="2020-12" db="EMBL/GenBank/DDBJ databases">
        <title>Effect of drift, selection, and recombination on the evolution of hybrid genomes in Candida yeast pathogens.</title>
        <authorList>
            <person name="Mixao V."/>
            <person name="Ksiezopolska E."/>
            <person name="Saus E."/>
            <person name="Boekhout T."/>
            <person name="Gacser A."/>
            <person name="Gabaldon T."/>
        </authorList>
    </citation>
    <scope>NUCLEOTIDE SEQUENCE [LARGE SCALE GENOMIC DNA]</scope>
    <source>
        <strain evidence="11 12">BP57</strain>
    </source>
</reference>
<evidence type="ECO:0000256" key="1">
    <source>
        <dbReference type="ARBA" id="ARBA00004123"/>
    </source>
</evidence>
<keyword evidence="4" id="KW-0862">Zinc</keyword>
<dbReference type="GO" id="GO:0005634">
    <property type="term" value="C:nucleus"/>
    <property type="evidence" value="ECO:0007669"/>
    <property type="project" value="UniProtKB-SubCell"/>
</dbReference>
<keyword evidence="5" id="KW-0805">Transcription regulation</keyword>